<organism evidence="7 8">
    <name type="scientific">Psychrobacillus vulpis</name>
    <dbReference type="NCBI Taxonomy" id="2325572"/>
    <lineage>
        <taxon>Bacteria</taxon>
        <taxon>Bacillati</taxon>
        <taxon>Bacillota</taxon>
        <taxon>Bacilli</taxon>
        <taxon>Bacillales</taxon>
        <taxon>Bacillaceae</taxon>
        <taxon>Psychrobacillus</taxon>
    </lineage>
</organism>
<sequence length="265" mass="30935">MDVQWSNASPDIQRFVYELLDKTKEIIGEELEGFYIHGSLAMGGFKRKSSDIDILVITTTPLTMESKKIFAKLFLEYSNQPFPVEVSFLNIEQLKFWKHPSPFDFHYSELWIKRYEDELSVGITSCLNWEDMTDPDIAAHLTITYHRGICLFGKPIKVVFPLIPKAHYISSIISDFEDCLENIERDPIYCTLNLIRVFWFLKEGIICSKQEAAIWGLANLPKKFNSIIEQIVNGFETNEHQYAFEKKELLTMRDYIKREVEGLLK</sequence>
<accession>A0A544TNY4</accession>
<dbReference type="GO" id="GO:0046677">
    <property type="term" value="P:response to antibiotic"/>
    <property type="evidence" value="ECO:0007669"/>
    <property type="project" value="UniProtKB-KW"/>
</dbReference>
<dbReference type="Pfam" id="PF13427">
    <property type="entry name" value="AadA_C"/>
    <property type="match status" value="1"/>
</dbReference>
<name>A0A544TNY4_9BACI</name>
<dbReference type="InterPro" id="IPR025184">
    <property type="entry name" value="AadA_C"/>
</dbReference>
<comment type="catalytic activity">
    <reaction evidence="3 4">
        <text>spectinomycin + ATP = 9-O-adenylylspectinomycin + diphosphate</text>
        <dbReference type="Rhea" id="RHEA:63228"/>
        <dbReference type="ChEBI" id="CHEBI:30616"/>
        <dbReference type="ChEBI" id="CHEBI:33019"/>
        <dbReference type="ChEBI" id="CHEBI:146260"/>
        <dbReference type="ChEBI" id="CHEBI:146261"/>
    </reaction>
</comment>
<feature type="domain" description="Adenylyltransferase AadA C-terminal" evidence="6">
    <location>
        <begin position="159"/>
        <end position="256"/>
    </location>
</feature>
<dbReference type="InterPro" id="IPR002934">
    <property type="entry name" value="Polymerase_NTP_transf_dom"/>
</dbReference>
<gene>
    <name evidence="7" type="ORF">FG384_13955</name>
</gene>
<evidence type="ECO:0000259" key="5">
    <source>
        <dbReference type="Pfam" id="PF01909"/>
    </source>
</evidence>
<protein>
    <recommendedName>
        <fullName evidence="4">Spectinomycin 9-adenylyltransferase</fullName>
    </recommendedName>
</protein>
<reference evidence="7 8" key="1">
    <citation type="submission" date="2019-06" db="EMBL/GenBank/DDBJ databases">
        <title>Psychrobacillus vulpis sp. nov., a new species isolated from feces of a red fox that inhabits in The Tablas de Daimiel Natural Park, Albacete, Spain.</title>
        <authorList>
            <person name="Rodriguez M."/>
            <person name="Reina J.C."/>
            <person name="Bejar V."/>
            <person name="Llamas I."/>
        </authorList>
    </citation>
    <scope>NUCLEOTIDE SEQUENCE [LARGE SCALE GENOMIC DNA]</scope>
    <source>
        <strain evidence="7 8">Z8</strain>
    </source>
</reference>
<evidence type="ECO:0000313" key="7">
    <source>
        <dbReference type="EMBL" id="TQR19109.1"/>
    </source>
</evidence>
<feature type="domain" description="Polymerase nucleotidyl transferase" evidence="5">
    <location>
        <begin position="22"/>
        <end position="100"/>
    </location>
</feature>
<keyword evidence="4" id="KW-0547">Nucleotide-binding</keyword>
<comment type="caution">
    <text evidence="7">The sequence shown here is derived from an EMBL/GenBank/DDBJ whole genome shotgun (WGS) entry which is preliminary data.</text>
</comment>
<evidence type="ECO:0000256" key="2">
    <source>
        <dbReference type="ARBA" id="ARBA00023251"/>
    </source>
</evidence>
<keyword evidence="1 4" id="KW-0808">Transferase</keyword>
<dbReference type="OrthoDB" id="5643411at2"/>
<keyword evidence="4" id="KW-0067">ATP-binding</keyword>
<dbReference type="Gene3D" id="3.30.460.10">
    <property type="entry name" value="Beta Polymerase, domain 2"/>
    <property type="match status" value="1"/>
</dbReference>
<dbReference type="CDD" id="cd05403">
    <property type="entry name" value="NT_KNTase_like"/>
    <property type="match status" value="1"/>
</dbReference>
<evidence type="ECO:0000313" key="8">
    <source>
        <dbReference type="Proteomes" id="UP000316626"/>
    </source>
</evidence>
<dbReference type="RefSeq" id="WP_142643223.1">
    <property type="nucleotide sequence ID" value="NZ_VDGI01000016.1"/>
</dbReference>
<evidence type="ECO:0000256" key="4">
    <source>
        <dbReference type="PIRNR" id="PIRNR000819"/>
    </source>
</evidence>
<proteinExistence type="predicted"/>
<keyword evidence="8" id="KW-1185">Reference proteome</keyword>
<evidence type="ECO:0000259" key="6">
    <source>
        <dbReference type="Pfam" id="PF13427"/>
    </source>
</evidence>
<dbReference type="InterPro" id="IPR043519">
    <property type="entry name" value="NT_sf"/>
</dbReference>
<evidence type="ECO:0000256" key="1">
    <source>
        <dbReference type="ARBA" id="ARBA00022679"/>
    </source>
</evidence>
<dbReference type="AlphaFoldDB" id="A0A544TNY4"/>
<dbReference type="GO" id="GO:0005524">
    <property type="term" value="F:ATP binding"/>
    <property type="evidence" value="ECO:0007669"/>
    <property type="project" value="UniProtKB-KW"/>
</dbReference>
<keyword evidence="2 4" id="KW-0046">Antibiotic resistance</keyword>
<dbReference type="SUPFAM" id="SSF81301">
    <property type="entry name" value="Nucleotidyltransferase"/>
    <property type="match status" value="1"/>
</dbReference>
<dbReference type="PIRSF" id="PIRSF000819">
    <property type="entry name" value="Streptomycin_3-adenylyltransf"/>
    <property type="match status" value="1"/>
</dbReference>
<dbReference type="EMBL" id="VDGI01000016">
    <property type="protein sequence ID" value="TQR19109.1"/>
    <property type="molecule type" value="Genomic_DNA"/>
</dbReference>
<evidence type="ECO:0000256" key="3">
    <source>
        <dbReference type="ARBA" id="ARBA00047831"/>
    </source>
</evidence>
<dbReference type="InterPro" id="IPR024172">
    <property type="entry name" value="AadA/Aad9"/>
</dbReference>
<keyword evidence="4" id="KW-0548">Nucleotidyltransferase</keyword>
<dbReference type="Pfam" id="PF01909">
    <property type="entry name" value="NTP_transf_2"/>
    <property type="match status" value="1"/>
</dbReference>
<dbReference type="GO" id="GO:0070566">
    <property type="term" value="F:adenylyltransferase activity"/>
    <property type="evidence" value="ECO:0007669"/>
    <property type="project" value="InterPro"/>
</dbReference>
<dbReference type="Proteomes" id="UP000316626">
    <property type="component" value="Unassembled WGS sequence"/>
</dbReference>